<dbReference type="GO" id="GO:0000179">
    <property type="term" value="F:rRNA (adenine-N6,N6-)-dimethyltransferase activity"/>
    <property type="evidence" value="ECO:0007669"/>
    <property type="project" value="TreeGrafter"/>
</dbReference>
<accession>G7E8Q6</accession>
<dbReference type="GO" id="GO:0006391">
    <property type="term" value="P:transcription initiation at mitochondrial promoter"/>
    <property type="evidence" value="ECO:0007669"/>
    <property type="project" value="TreeGrafter"/>
</dbReference>
<keyword evidence="4" id="KW-0808">Transferase</keyword>
<dbReference type="GO" id="GO:0003723">
    <property type="term" value="F:RNA binding"/>
    <property type="evidence" value="ECO:0007669"/>
    <property type="project" value="UniProtKB-KW"/>
</dbReference>
<evidence type="ECO:0000256" key="2">
    <source>
        <dbReference type="ARBA" id="ARBA00013836"/>
    </source>
</evidence>
<evidence type="ECO:0000256" key="3">
    <source>
        <dbReference type="ARBA" id="ARBA00022603"/>
    </source>
</evidence>
<dbReference type="Gene3D" id="1.10.8.100">
    <property type="entry name" value="Ribosomal RNA adenine dimethylase-like, domain 2"/>
    <property type="match status" value="1"/>
</dbReference>
<dbReference type="SUPFAM" id="SSF53335">
    <property type="entry name" value="S-adenosyl-L-methionine-dependent methyltransferases"/>
    <property type="match status" value="1"/>
</dbReference>
<dbReference type="Gene3D" id="3.40.50.150">
    <property type="entry name" value="Vaccinia Virus protein VP39"/>
    <property type="match status" value="1"/>
</dbReference>
<keyword evidence="10" id="KW-1185">Reference proteome</keyword>
<evidence type="ECO:0000256" key="6">
    <source>
        <dbReference type="ARBA" id="ARBA00022884"/>
    </source>
</evidence>
<dbReference type="InterPro" id="IPR029063">
    <property type="entry name" value="SAM-dependent_MTases_sf"/>
</dbReference>
<reference evidence="9 10" key="2">
    <citation type="journal article" date="2012" name="Open Biol.">
        <title>Characteristics of nucleosomes and linker DNA regions on the genome of the basidiomycete Mixia osmundae revealed by mono- and dinucleosome mapping.</title>
        <authorList>
            <person name="Nishida H."/>
            <person name="Kondo S."/>
            <person name="Matsumoto T."/>
            <person name="Suzuki Y."/>
            <person name="Yoshikawa H."/>
            <person name="Taylor T.D."/>
            <person name="Sugiyama J."/>
        </authorList>
    </citation>
    <scope>NUCLEOTIDE SEQUENCE [LARGE SCALE GENOMIC DNA]</scope>
    <source>
        <strain evidence="10">CBS 9802 / IAM 14324 / JCM 22182 / KY 12970</strain>
    </source>
</reference>
<evidence type="ECO:0000256" key="4">
    <source>
        <dbReference type="ARBA" id="ARBA00022679"/>
    </source>
</evidence>
<dbReference type="GO" id="GO:0005759">
    <property type="term" value="C:mitochondrial matrix"/>
    <property type="evidence" value="ECO:0007669"/>
    <property type="project" value="TreeGrafter"/>
</dbReference>
<gene>
    <name evidence="9" type="primary">Mo06225</name>
    <name evidence="9" type="ORF">E5Q_06225</name>
</gene>
<dbReference type="InParanoid" id="G7E8Q6"/>
<dbReference type="RefSeq" id="XP_014568752.1">
    <property type="nucleotide sequence ID" value="XM_014713266.1"/>
</dbReference>
<keyword evidence="5" id="KW-0949">S-adenosyl-L-methionine</keyword>
<evidence type="ECO:0000256" key="7">
    <source>
        <dbReference type="ARBA" id="ARBA00024915"/>
    </source>
</evidence>
<evidence type="ECO:0000256" key="5">
    <source>
        <dbReference type="ARBA" id="ARBA00022691"/>
    </source>
</evidence>
<dbReference type="AlphaFoldDB" id="G7E8Q6"/>
<keyword evidence="6" id="KW-0694">RNA-binding</keyword>
<keyword evidence="3" id="KW-0489">Methyltransferase</keyword>
<evidence type="ECO:0000313" key="9">
    <source>
        <dbReference type="EMBL" id="GAA99524.1"/>
    </source>
</evidence>
<dbReference type="STRING" id="764103.G7E8Q6"/>
<feature type="compositionally biased region" description="Low complexity" evidence="8">
    <location>
        <begin position="55"/>
        <end position="68"/>
    </location>
</feature>
<dbReference type="PANTHER" id="PTHR11727">
    <property type="entry name" value="DIMETHYLADENOSINE TRANSFERASE"/>
    <property type="match status" value="1"/>
</dbReference>
<evidence type="ECO:0000313" key="10">
    <source>
        <dbReference type="Proteomes" id="UP000009131"/>
    </source>
</evidence>
<dbReference type="OrthoDB" id="16079at2759"/>
<dbReference type="GO" id="GO:0034246">
    <property type="term" value="F:mitochondrial transcription factor activity"/>
    <property type="evidence" value="ECO:0007669"/>
    <property type="project" value="TreeGrafter"/>
</dbReference>
<comment type="caution">
    <text evidence="9">The sequence shown here is derived from an EMBL/GenBank/DDBJ whole genome shotgun (WGS) entry which is preliminary data.</text>
</comment>
<sequence length="400" mass="44452">MTWLDLAYKSVPRALTLRNAACSPRQRHLAFPLLGARLKSNAATTSSSARRKSIPRASSSAASPVAASGKPRARPIRSPLYHARRLQVADEAAARQLIKIWDLPSRRDLTVIVPCAGHGVLAREIAKLPHEVIRKVITMEVMPTFQPGLLAGAKKFDKWHHQASLPLNWDSYDTIESQGLLANVDPKPWESDEPANVFVALQLPVNIYCEKFVSSALHCIVSKMWLYRYGRIDIGVLLASSTLSRMEAKPGDPNYHKLAAQLRCICSVEKPTLLKPGLAVRGRAVLSDTADSPEHAAAILRPLKEPLITSEGVWEAYEYIARRLFSTINTPWTKSLPSIAAGAGILEQKMIAAGHVYDPNMLPRQMTPEHLLHLTEAFQAWPFRPRTLYDDLDESLDDFI</sequence>
<reference evidence="9 10" key="1">
    <citation type="journal article" date="2011" name="J. Gen. Appl. Microbiol.">
        <title>Draft genome sequencing of the enigmatic basidiomycete Mixia osmundae.</title>
        <authorList>
            <person name="Nishida H."/>
            <person name="Nagatsuka Y."/>
            <person name="Sugiyama J."/>
        </authorList>
    </citation>
    <scope>NUCLEOTIDE SEQUENCE [LARGE SCALE GENOMIC DNA]</scope>
    <source>
        <strain evidence="10">CBS 9802 / IAM 14324 / JCM 22182 / KY 12970</strain>
    </source>
</reference>
<protein>
    <recommendedName>
        <fullName evidence="2">Mitochondrial transcription factor 1</fullName>
    </recommendedName>
</protein>
<dbReference type="HOGENOM" id="CLU_034228_1_0_1"/>
<comment type="function">
    <text evidence="7">Mitochondrial transcription factor that confers selective promoter recognition on the core subunit of the yeast mitochondrial RNA polymerase. Interacts with DNA in a non-specific manner.</text>
</comment>
<proteinExistence type="predicted"/>
<dbReference type="InterPro" id="IPR001737">
    <property type="entry name" value="KsgA/Erm"/>
</dbReference>
<dbReference type="Proteomes" id="UP000009131">
    <property type="component" value="Unassembled WGS sequence"/>
</dbReference>
<dbReference type="EMBL" id="BABT02000220">
    <property type="protein sequence ID" value="GAA99524.1"/>
    <property type="molecule type" value="Genomic_DNA"/>
</dbReference>
<comment type="subcellular location">
    <subcellularLocation>
        <location evidence="1">Mitochondrion</location>
    </subcellularLocation>
</comment>
<dbReference type="PANTHER" id="PTHR11727:SF17">
    <property type="entry name" value="DIMETHYLADENOSINE TRANSFERASE 1, MITOCHONDRIAL"/>
    <property type="match status" value="1"/>
</dbReference>
<dbReference type="OMA" id="VENRCKL"/>
<dbReference type="eggNOG" id="ENOG502S4WC">
    <property type="taxonomic scope" value="Eukaryota"/>
</dbReference>
<evidence type="ECO:0000256" key="1">
    <source>
        <dbReference type="ARBA" id="ARBA00004173"/>
    </source>
</evidence>
<organism evidence="9 10">
    <name type="scientific">Mixia osmundae (strain CBS 9802 / IAM 14324 / JCM 22182 / KY 12970)</name>
    <dbReference type="NCBI Taxonomy" id="764103"/>
    <lineage>
        <taxon>Eukaryota</taxon>
        <taxon>Fungi</taxon>
        <taxon>Dikarya</taxon>
        <taxon>Basidiomycota</taxon>
        <taxon>Pucciniomycotina</taxon>
        <taxon>Mixiomycetes</taxon>
        <taxon>Mixiales</taxon>
        <taxon>Mixiaceae</taxon>
        <taxon>Mixia</taxon>
    </lineage>
</organism>
<dbReference type="InterPro" id="IPR023165">
    <property type="entry name" value="rRNA_Ade_diMease-like_C"/>
</dbReference>
<feature type="region of interest" description="Disordered" evidence="8">
    <location>
        <begin position="42"/>
        <end position="74"/>
    </location>
</feature>
<evidence type="ECO:0000256" key="8">
    <source>
        <dbReference type="SAM" id="MobiDB-lite"/>
    </source>
</evidence>
<name>G7E8Q6_MIXOS</name>